<dbReference type="OrthoDB" id="11972at2157"/>
<evidence type="ECO:0000313" key="2">
    <source>
        <dbReference type="Proteomes" id="UP000058925"/>
    </source>
</evidence>
<sequence>MATISQYTQALDNTNPSQVVNLGKPFLVQHYETTPEEPETANSSISADFTGEGIINDTVNITAQGNGSETFRNNDTSYIQGKSKYVTENRDIATYNFYAIGNYNPDGSFDSNGIAIFDDGGTGELSFLSNSVGIYKDQVDKNGTGTFLMWHWR</sequence>
<gene>
    <name evidence="1" type="ORF">NMY3_01634</name>
</gene>
<reference evidence="2" key="1">
    <citation type="submission" date="2015-10" db="EMBL/GenBank/DDBJ databases">
        <title>Niche specialization of a soil ammonia-oxidizing archaeon, Candidatus Nitrosocosmicus oleophilus.</title>
        <authorList>
            <person name="Jung M.-Y."/>
            <person name="Rhee S.-K."/>
        </authorList>
    </citation>
    <scope>NUCLEOTIDE SEQUENCE [LARGE SCALE GENOMIC DNA]</scope>
    <source>
        <strain evidence="2">MY3</strain>
    </source>
</reference>
<dbReference type="AlphaFoldDB" id="A0A654LXV1"/>
<dbReference type="RefSeq" id="WP_196818221.1">
    <property type="nucleotide sequence ID" value="NZ_CP012850.1"/>
</dbReference>
<dbReference type="KEGG" id="taa:NMY3_01634"/>
<keyword evidence="2" id="KW-1185">Reference proteome</keyword>
<accession>A0A654LXV1</accession>
<evidence type="ECO:0000313" key="1">
    <source>
        <dbReference type="EMBL" id="ALI35837.1"/>
    </source>
</evidence>
<dbReference type="GeneID" id="60421659"/>
<name>A0A654LXV1_9ARCH</name>
<organism evidence="1 2">
    <name type="scientific">Candidatus Nitrosocosmicus oleophilus</name>
    <dbReference type="NCBI Taxonomy" id="1353260"/>
    <lineage>
        <taxon>Archaea</taxon>
        <taxon>Nitrososphaerota</taxon>
        <taxon>Nitrososphaeria</taxon>
        <taxon>Nitrososphaerales</taxon>
        <taxon>Nitrososphaeraceae</taxon>
        <taxon>Candidatus Nitrosocosmicus</taxon>
    </lineage>
</organism>
<dbReference type="Proteomes" id="UP000058925">
    <property type="component" value="Chromosome"/>
</dbReference>
<dbReference type="EMBL" id="CP012850">
    <property type="protein sequence ID" value="ALI35837.1"/>
    <property type="molecule type" value="Genomic_DNA"/>
</dbReference>
<protein>
    <submittedName>
        <fullName evidence="1">Uncharacterized protein</fullName>
    </submittedName>
</protein>
<proteinExistence type="predicted"/>